<dbReference type="GO" id="GO:0000298">
    <property type="term" value="F:endopolyphosphatase activity"/>
    <property type="evidence" value="ECO:0007669"/>
    <property type="project" value="UniProtKB-EC"/>
</dbReference>
<organism evidence="16 17">
    <name type="scientific">Hanseniaspora opuntiae</name>
    <dbReference type="NCBI Taxonomy" id="211096"/>
    <lineage>
        <taxon>Eukaryota</taxon>
        <taxon>Fungi</taxon>
        <taxon>Dikarya</taxon>
        <taxon>Ascomycota</taxon>
        <taxon>Saccharomycotina</taxon>
        <taxon>Saccharomycetes</taxon>
        <taxon>Saccharomycodales</taxon>
        <taxon>Saccharomycodaceae</taxon>
        <taxon>Hanseniaspora</taxon>
    </lineage>
</organism>
<comment type="caution">
    <text evidence="16">The sequence shown here is derived from an EMBL/GenBank/DDBJ whole genome shotgun (WGS) entry which is preliminary data.</text>
</comment>
<feature type="region of interest" description="Disordered" evidence="13">
    <location>
        <begin position="505"/>
        <end position="530"/>
    </location>
</feature>
<keyword evidence="6 14" id="KW-0812">Transmembrane</keyword>
<feature type="transmembrane region" description="Helical" evidence="14">
    <location>
        <begin position="9"/>
        <end position="27"/>
    </location>
</feature>
<name>A0A1E5R8Q3_9ASCO</name>
<dbReference type="Pfam" id="PF00149">
    <property type="entry name" value="Metallophos"/>
    <property type="match status" value="1"/>
</dbReference>
<comment type="catalytic activity">
    <reaction evidence="12">
        <text>[phosphate](n+1) + n H2O = (n+1) phosphate + n H(+)</text>
        <dbReference type="Rhea" id="RHEA:22452"/>
        <dbReference type="Rhea" id="RHEA-COMP:14280"/>
        <dbReference type="ChEBI" id="CHEBI:15377"/>
        <dbReference type="ChEBI" id="CHEBI:15378"/>
        <dbReference type="ChEBI" id="CHEBI:16838"/>
        <dbReference type="ChEBI" id="CHEBI:43474"/>
        <dbReference type="EC" id="3.6.1.10"/>
    </reaction>
</comment>
<evidence type="ECO:0000256" key="1">
    <source>
        <dbReference type="ARBA" id="ARBA00004576"/>
    </source>
</evidence>
<keyword evidence="8" id="KW-0735">Signal-anchor</keyword>
<evidence type="ECO:0000256" key="11">
    <source>
        <dbReference type="ARBA" id="ARBA00023180"/>
    </source>
</evidence>
<keyword evidence="9 14" id="KW-1133">Transmembrane helix</keyword>
<comment type="function">
    <text evidence="12">Catalyzes the hydrolysis of inorganic polyphosphate (polyP) chains of many hundreds of phosphate residues into shorter lengths.</text>
</comment>
<dbReference type="GO" id="GO:0005774">
    <property type="term" value="C:vacuolar membrane"/>
    <property type="evidence" value="ECO:0007669"/>
    <property type="project" value="UniProtKB-SubCell"/>
</dbReference>
<reference evidence="17" key="1">
    <citation type="journal article" date="2016" name="Genome Announc.">
        <title>Genome sequences of three species of Hanseniaspora isolated from spontaneous wine fermentations.</title>
        <authorList>
            <person name="Sternes P.R."/>
            <person name="Lee D."/>
            <person name="Kutyna D.R."/>
            <person name="Borneman A.R."/>
        </authorList>
    </citation>
    <scope>NUCLEOTIDE SEQUENCE [LARGE SCALE GENOMIC DNA]</scope>
    <source>
        <strain evidence="17">AWRI3578</strain>
    </source>
</reference>
<dbReference type="SUPFAM" id="SSF56300">
    <property type="entry name" value="Metallo-dependent phosphatases"/>
    <property type="match status" value="1"/>
</dbReference>
<dbReference type="InterPro" id="IPR004843">
    <property type="entry name" value="Calcineurin-like_PHP"/>
</dbReference>
<keyword evidence="5 12" id="KW-0926">Vacuole</keyword>
<evidence type="ECO:0000256" key="6">
    <source>
        <dbReference type="ARBA" id="ARBA00022692"/>
    </source>
</evidence>
<keyword evidence="11" id="KW-0325">Glycoprotein</keyword>
<comment type="subcellular location">
    <subcellularLocation>
        <location evidence="1">Vacuole membrane</location>
        <topology evidence="1">Single-pass type II membrane protein</topology>
    </subcellularLocation>
</comment>
<dbReference type="AlphaFoldDB" id="A0A1E5R8Q3"/>
<dbReference type="EMBL" id="LPNL01000007">
    <property type="protein sequence ID" value="OEJ83295.1"/>
    <property type="molecule type" value="Genomic_DNA"/>
</dbReference>
<evidence type="ECO:0000259" key="15">
    <source>
        <dbReference type="Pfam" id="PF00149"/>
    </source>
</evidence>
<accession>A0A1E5R8Q3</accession>
<evidence type="ECO:0000256" key="8">
    <source>
        <dbReference type="ARBA" id="ARBA00022968"/>
    </source>
</evidence>
<gene>
    <name evidence="16" type="ORF">AWRI3578_g3175</name>
</gene>
<evidence type="ECO:0000256" key="14">
    <source>
        <dbReference type="SAM" id="Phobius"/>
    </source>
</evidence>
<dbReference type="InterPro" id="IPR012358">
    <property type="entry name" value="EndopolyPtase_N1"/>
</dbReference>
<keyword evidence="7 12" id="KW-0378">Hydrolase</keyword>
<dbReference type="PANTHER" id="PTHR10340">
    <property type="entry name" value="SPHINGOMYELIN PHOSPHODIESTERASE"/>
    <property type="match status" value="1"/>
</dbReference>
<evidence type="ECO:0000256" key="4">
    <source>
        <dbReference type="ARBA" id="ARBA00014458"/>
    </source>
</evidence>
<evidence type="ECO:0000256" key="13">
    <source>
        <dbReference type="SAM" id="MobiDB-lite"/>
    </source>
</evidence>
<proteinExistence type="inferred from homology"/>
<dbReference type="EC" id="3.6.1.10" evidence="3 12"/>
<keyword evidence="10 12" id="KW-0472">Membrane</keyword>
<dbReference type="PIRSF" id="PIRSF027093">
    <property type="entry name" value="EndopolyPtase_N1"/>
    <property type="match status" value="1"/>
</dbReference>
<evidence type="ECO:0000256" key="5">
    <source>
        <dbReference type="ARBA" id="ARBA00022554"/>
    </source>
</evidence>
<dbReference type="OrthoDB" id="348678at2759"/>
<sequence>MHTGTYLRLWRSLLILSPIVFLSLYLYNDYVKYDNKAILDTLLEENLYVLPPNNLNYLDTFDDEEIDLLIANPEKYITKTNKKSKGPQLKGRFLHITDPHPDPYYIEGGLIQYACHRDFEADVASDLLKGSKFGDPMLGCDSPMDLIVETFNYMSRNFPSSEVDFILLTGDNSRHDNDRKIPRTSFEIMGNNMDFSTRLLDLYPDIPIIPTIGNNDIYPHNLMDIGPSMITRQLRTIYQSMIPEEQRRLYERFGSFFKEVVPGKLVVLSLNSMLFFKKNPLVDSCMSPTDSGYQHLLWLGSVLNQFRAVGMKCWIISHVPLIQKNLEESCYLKVNLWIHEYRDVIIGNLMGHMNLDYFNVIKGDELRQRLKETYFMNSLQIEDSAGKLIYKDGLNDDEPMFSVMGAAPVNKDRYMNKVRKEFKQLNMGIDYDDLDKEQDAYHIINVAGSIIPTFNPAFRIWEYNTTEASTFSAEEMSVNEMNWSLFFEDLENEIDNIATIGIQKRKGKKRPKMNKDKSIPKPKPENLPNGPAFENQFGTPLSFTQYFLKLDKLNRNYYKLKDKKKYKDNIEQLIEDIFAYEVEYTSTDLLKLAGVIPDKVDYLGNEDVPDLTVKTYLQIMKGLVSRKKTWRKFLKWVYVSSGYEKNTV</sequence>
<feature type="compositionally biased region" description="Basic and acidic residues" evidence="13">
    <location>
        <begin position="513"/>
        <end position="524"/>
    </location>
</feature>
<dbReference type="Proteomes" id="UP000095605">
    <property type="component" value="Unassembled WGS sequence"/>
</dbReference>
<dbReference type="GO" id="GO:0000324">
    <property type="term" value="C:fungal-type vacuole"/>
    <property type="evidence" value="ECO:0007669"/>
    <property type="project" value="TreeGrafter"/>
</dbReference>
<evidence type="ECO:0000256" key="9">
    <source>
        <dbReference type="ARBA" id="ARBA00022989"/>
    </source>
</evidence>
<dbReference type="PANTHER" id="PTHR10340:SF55">
    <property type="entry name" value="ENDOPOLYPHOSPHATASE"/>
    <property type="match status" value="1"/>
</dbReference>
<comment type="similarity">
    <text evidence="2">Belongs to the endopolyphosphatase PPN1 family.</text>
</comment>
<evidence type="ECO:0000256" key="7">
    <source>
        <dbReference type="ARBA" id="ARBA00022801"/>
    </source>
</evidence>
<protein>
    <recommendedName>
        <fullName evidence="4 12">Endopolyphosphatase</fullName>
        <ecNumber evidence="3 12">3.6.1.10</ecNumber>
    </recommendedName>
</protein>
<evidence type="ECO:0000256" key="10">
    <source>
        <dbReference type="ARBA" id="ARBA00023136"/>
    </source>
</evidence>
<dbReference type="GO" id="GO:0004309">
    <property type="term" value="F:exopolyphosphatase activity"/>
    <property type="evidence" value="ECO:0007669"/>
    <property type="project" value="TreeGrafter"/>
</dbReference>
<dbReference type="GO" id="GO:0008081">
    <property type="term" value="F:phosphoric diester hydrolase activity"/>
    <property type="evidence" value="ECO:0007669"/>
    <property type="project" value="TreeGrafter"/>
</dbReference>
<evidence type="ECO:0000256" key="2">
    <source>
        <dbReference type="ARBA" id="ARBA00010399"/>
    </source>
</evidence>
<dbReference type="GO" id="GO:0006798">
    <property type="term" value="P:polyphosphate catabolic process"/>
    <property type="evidence" value="ECO:0007669"/>
    <property type="project" value="TreeGrafter"/>
</dbReference>
<evidence type="ECO:0000313" key="17">
    <source>
        <dbReference type="Proteomes" id="UP000095605"/>
    </source>
</evidence>
<evidence type="ECO:0000313" key="16">
    <source>
        <dbReference type="EMBL" id="OEJ83295.1"/>
    </source>
</evidence>
<evidence type="ECO:0000256" key="12">
    <source>
        <dbReference type="PIRNR" id="PIRNR027093"/>
    </source>
</evidence>
<dbReference type="InterPro" id="IPR029052">
    <property type="entry name" value="Metallo-depent_PP-like"/>
</dbReference>
<feature type="domain" description="Calcineurin-like phosphoesterase" evidence="15">
    <location>
        <begin position="92"/>
        <end position="234"/>
    </location>
</feature>
<evidence type="ECO:0000256" key="3">
    <source>
        <dbReference type="ARBA" id="ARBA00012459"/>
    </source>
</evidence>
<keyword evidence="17" id="KW-1185">Reference proteome</keyword>